<comment type="caution">
    <text evidence="1">The sequence shown here is derived from an EMBL/GenBank/DDBJ whole genome shotgun (WGS) entry which is preliminary data.</text>
</comment>
<proteinExistence type="predicted"/>
<sequence length="48" mass="5806">MRINKLSPDTFKRMGVKSLLSNQYMLAFFKKFCDSIISRMWKFKRAKN</sequence>
<reference evidence="1" key="1">
    <citation type="journal article" date="2014" name="Front. Microbiol.">
        <title>High frequency of phylogenetically diverse reductive dehalogenase-homologous genes in deep subseafloor sedimentary metagenomes.</title>
        <authorList>
            <person name="Kawai M."/>
            <person name="Futagami T."/>
            <person name="Toyoda A."/>
            <person name="Takaki Y."/>
            <person name="Nishi S."/>
            <person name="Hori S."/>
            <person name="Arai W."/>
            <person name="Tsubouchi T."/>
            <person name="Morono Y."/>
            <person name="Uchiyama I."/>
            <person name="Ito T."/>
            <person name="Fujiyama A."/>
            <person name="Inagaki F."/>
            <person name="Takami H."/>
        </authorList>
    </citation>
    <scope>NUCLEOTIDE SEQUENCE</scope>
    <source>
        <strain evidence="1">Expedition CK06-06</strain>
    </source>
</reference>
<dbReference type="EMBL" id="BARW01000908">
    <property type="protein sequence ID" value="GAI70847.1"/>
    <property type="molecule type" value="Genomic_DNA"/>
</dbReference>
<evidence type="ECO:0000313" key="1">
    <source>
        <dbReference type="EMBL" id="GAI70847.1"/>
    </source>
</evidence>
<gene>
    <name evidence="1" type="ORF">S12H4_03293</name>
</gene>
<organism evidence="1">
    <name type="scientific">marine sediment metagenome</name>
    <dbReference type="NCBI Taxonomy" id="412755"/>
    <lineage>
        <taxon>unclassified sequences</taxon>
        <taxon>metagenomes</taxon>
        <taxon>ecological metagenomes</taxon>
    </lineage>
</organism>
<accession>X1QQL9</accession>
<feature type="non-terminal residue" evidence="1">
    <location>
        <position position="48"/>
    </location>
</feature>
<dbReference type="AlphaFoldDB" id="X1QQL9"/>
<protein>
    <submittedName>
        <fullName evidence="1">Uncharacterized protein</fullName>
    </submittedName>
</protein>
<name>X1QQL9_9ZZZZ</name>